<protein>
    <recommendedName>
        <fullName evidence="8">Probable membrane transporter protein</fullName>
    </recommendedName>
</protein>
<evidence type="ECO:0000256" key="6">
    <source>
        <dbReference type="ARBA" id="ARBA00022989"/>
    </source>
</evidence>
<dbReference type="PANTHER" id="PTHR30269:SF37">
    <property type="entry name" value="MEMBRANE TRANSPORTER PROTEIN"/>
    <property type="match status" value="1"/>
</dbReference>
<proteinExistence type="inferred from homology"/>
<dbReference type="OrthoDB" id="1806594at2"/>
<gene>
    <name evidence="9" type="ordered locus">Sgly_2514</name>
</gene>
<evidence type="ECO:0000256" key="8">
    <source>
        <dbReference type="RuleBase" id="RU363041"/>
    </source>
</evidence>
<dbReference type="STRING" id="645991.Sgly_2514"/>
<keyword evidence="5 8" id="KW-0812">Transmembrane</keyword>
<accession>F0SW14</accession>
<comment type="similarity">
    <text evidence="2 8">Belongs to the 4-toluene sulfonate uptake permease (TSUP) (TC 2.A.102) family.</text>
</comment>
<evidence type="ECO:0000256" key="1">
    <source>
        <dbReference type="ARBA" id="ARBA00004651"/>
    </source>
</evidence>
<keyword evidence="7 8" id="KW-0472">Membrane</keyword>
<dbReference type="EMBL" id="CP002547">
    <property type="protein sequence ID" value="ADY56798.1"/>
    <property type="molecule type" value="Genomic_DNA"/>
</dbReference>
<dbReference type="InterPro" id="IPR002781">
    <property type="entry name" value="TM_pro_TauE-like"/>
</dbReference>
<dbReference type="Proteomes" id="UP000007488">
    <property type="component" value="Chromosome"/>
</dbReference>
<feature type="transmembrane region" description="Helical" evidence="8">
    <location>
        <begin position="69"/>
        <end position="89"/>
    </location>
</feature>
<feature type="transmembrane region" description="Helical" evidence="8">
    <location>
        <begin position="229"/>
        <end position="246"/>
    </location>
</feature>
<dbReference type="HOGENOM" id="CLU_054750_0_1_9"/>
<evidence type="ECO:0000313" key="9">
    <source>
        <dbReference type="EMBL" id="ADY56798.1"/>
    </source>
</evidence>
<dbReference type="KEGG" id="sgy:Sgly_2514"/>
<keyword evidence="4 8" id="KW-1003">Cell membrane</keyword>
<name>F0SW14_SYNGF</name>
<feature type="transmembrane region" description="Helical" evidence="8">
    <location>
        <begin position="31"/>
        <end position="57"/>
    </location>
</feature>
<dbReference type="eggNOG" id="COG0730">
    <property type="taxonomic scope" value="Bacteria"/>
</dbReference>
<keyword evidence="3" id="KW-0813">Transport</keyword>
<dbReference type="GO" id="GO:0005886">
    <property type="term" value="C:plasma membrane"/>
    <property type="evidence" value="ECO:0007669"/>
    <property type="project" value="UniProtKB-SubCell"/>
</dbReference>
<feature type="transmembrane region" description="Helical" evidence="8">
    <location>
        <begin position="170"/>
        <end position="193"/>
    </location>
</feature>
<dbReference type="Pfam" id="PF01925">
    <property type="entry name" value="TauE"/>
    <property type="match status" value="1"/>
</dbReference>
<keyword evidence="6 8" id="KW-1133">Transmembrane helix</keyword>
<reference evidence="9 10" key="1">
    <citation type="journal article" date="2011" name="Stand. Genomic Sci.">
        <title>Complete genome sequence of Syntrophobotulus glycolicus type strain (FlGlyR).</title>
        <authorList>
            <person name="Han C."/>
            <person name="Mwirichia R."/>
            <person name="Chertkov O."/>
            <person name="Held B."/>
            <person name="Lapidus A."/>
            <person name="Nolan M."/>
            <person name="Lucas S."/>
            <person name="Hammon N."/>
            <person name="Deshpande S."/>
            <person name="Cheng J.F."/>
            <person name="Tapia R."/>
            <person name="Goodwin L."/>
            <person name="Pitluck S."/>
            <person name="Huntemann M."/>
            <person name="Liolios K."/>
            <person name="Ivanova N."/>
            <person name="Pagani I."/>
            <person name="Mavromatis K."/>
            <person name="Ovchinikova G."/>
            <person name="Pati A."/>
            <person name="Chen A."/>
            <person name="Palaniappan K."/>
            <person name="Land M."/>
            <person name="Hauser L."/>
            <person name="Brambilla E.M."/>
            <person name="Rohde M."/>
            <person name="Spring S."/>
            <person name="Sikorski J."/>
            <person name="Goker M."/>
            <person name="Woyke T."/>
            <person name="Bristow J."/>
            <person name="Eisen J.A."/>
            <person name="Markowitz V."/>
            <person name="Hugenholtz P."/>
            <person name="Kyrpides N.C."/>
            <person name="Klenk H.P."/>
            <person name="Detter J.C."/>
        </authorList>
    </citation>
    <scope>NUCLEOTIDE SEQUENCE [LARGE SCALE GENOMIC DNA]</scope>
    <source>
        <strain evidence="10">DSM 8271 / FlGlyR</strain>
    </source>
</reference>
<evidence type="ECO:0000313" key="10">
    <source>
        <dbReference type="Proteomes" id="UP000007488"/>
    </source>
</evidence>
<dbReference type="PANTHER" id="PTHR30269">
    <property type="entry name" value="TRANSMEMBRANE PROTEIN YFCA"/>
    <property type="match status" value="1"/>
</dbReference>
<dbReference type="RefSeq" id="WP_013625663.1">
    <property type="nucleotide sequence ID" value="NC_015172.1"/>
</dbReference>
<sequence length="247" mass="27340">MQALLFGLTALFAGFLKNGFGIGAGAFLTPILSLFFEPAYTIPFMTVILLITDIIGVKNCWMEWESQNLLSLIFSGVIGTVVGIILLIYLPVHNFKKVMGLIALIYGLWILYTKSKFYRQKKDNGGISQVLGFQTILWGSAAGVIGAMANAGGIVLNIYLSRLQYDRRTYIGTLMIFLCVMDGIKFIAFTALGLLDVQIWLNIWWTIILVFAGGFLGNKINQFISQNKFELCVSILLCLSGTALMFT</sequence>
<evidence type="ECO:0000256" key="3">
    <source>
        <dbReference type="ARBA" id="ARBA00022448"/>
    </source>
</evidence>
<evidence type="ECO:0000256" key="2">
    <source>
        <dbReference type="ARBA" id="ARBA00009142"/>
    </source>
</evidence>
<dbReference type="AlphaFoldDB" id="F0SW14"/>
<reference evidence="10" key="2">
    <citation type="submission" date="2011-02" db="EMBL/GenBank/DDBJ databases">
        <title>The complete genome of Syntrophobotulus glycolicus DSM 8271.</title>
        <authorList>
            <person name="Lucas S."/>
            <person name="Copeland A."/>
            <person name="Lapidus A."/>
            <person name="Bruce D."/>
            <person name="Goodwin L."/>
            <person name="Pitluck S."/>
            <person name="Kyrpides N."/>
            <person name="Mavromatis K."/>
            <person name="Pagani I."/>
            <person name="Ivanova N."/>
            <person name="Mikhailova N."/>
            <person name="Chertkov O."/>
            <person name="Held B."/>
            <person name="Detter J.C."/>
            <person name="Tapia R."/>
            <person name="Han C."/>
            <person name="Land M."/>
            <person name="Hauser L."/>
            <person name="Markowitz V."/>
            <person name="Cheng J.-F."/>
            <person name="Hugenholtz P."/>
            <person name="Woyke T."/>
            <person name="Wu D."/>
            <person name="Spring S."/>
            <person name="Schroeder M."/>
            <person name="Brambilla E."/>
            <person name="Klenk H.-P."/>
            <person name="Eisen J.A."/>
        </authorList>
    </citation>
    <scope>NUCLEOTIDE SEQUENCE [LARGE SCALE GENOMIC DNA]</scope>
    <source>
        <strain evidence="10">DSM 8271 / FlGlyR</strain>
    </source>
</reference>
<dbReference type="InterPro" id="IPR052017">
    <property type="entry name" value="TSUP"/>
</dbReference>
<keyword evidence="10" id="KW-1185">Reference proteome</keyword>
<organism evidence="9 10">
    <name type="scientific">Syntrophobotulus glycolicus (strain DSM 8271 / FlGlyR)</name>
    <dbReference type="NCBI Taxonomy" id="645991"/>
    <lineage>
        <taxon>Bacteria</taxon>
        <taxon>Bacillati</taxon>
        <taxon>Bacillota</taxon>
        <taxon>Clostridia</taxon>
        <taxon>Eubacteriales</taxon>
        <taxon>Desulfitobacteriaceae</taxon>
        <taxon>Syntrophobotulus</taxon>
    </lineage>
</organism>
<feature type="transmembrane region" description="Helical" evidence="8">
    <location>
        <begin position="199"/>
        <end position="217"/>
    </location>
</feature>
<evidence type="ECO:0000256" key="5">
    <source>
        <dbReference type="ARBA" id="ARBA00022692"/>
    </source>
</evidence>
<evidence type="ECO:0000256" key="7">
    <source>
        <dbReference type="ARBA" id="ARBA00023136"/>
    </source>
</evidence>
<evidence type="ECO:0000256" key="4">
    <source>
        <dbReference type="ARBA" id="ARBA00022475"/>
    </source>
</evidence>
<comment type="subcellular location">
    <subcellularLocation>
        <location evidence="1 8">Cell membrane</location>
        <topology evidence="1 8">Multi-pass membrane protein</topology>
    </subcellularLocation>
</comment>